<accession>A0ABW1ALE7</accession>
<dbReference type="Gene3D" id="3.40.50.1820">
    <property type="entry name" value="alpha/beta hydrolase"/>
    <property type="match status" value="1"/>
</dbReference>
<evidence type="ECO:0000313" key="2">
    <source>
        <dbReference type="EMBL" id="MFC5767994.1"/>
    </source>
</evidence>
<protein>
    <recommendedName>
        <fullName evidence="4">PGAP1-like protein</fullName>
    </recommendedName>
</protein>
<evidence type="ECO:0000256" key="1">
    <source>
        <dbReference type="SAM" id="MobiDB-lite"/>
    </source>
</evidence>
<dbReference type="SUPFAM" id="SSF53474">
    <property type="entry name" value="alpha/beta-Hydrolases"/>
    <property type="match status" value="1"/>
</dbReference>
<comment type="caution">
    <text evidence="2">The sequence shown here is derived from an EMBL/GenBank/DDBJ whole genome shotgun (WGS) entry which is preliminary data.</text>
</comment>
<evidence type="ECO:0000313" key="3">
    <source>
        <dbReference type="Proteomes" id="UP001595974"/>
    </source>
</evidence>
<keyword evidence="3" id="KW-1185">Reference proteome</keyword>
<dbReference type="InterPro" id="IPR029058">
    <property type="entry name" value="AB_hydrolase_fold"/>
</dbReference>
<reference evidence="3" key="1">
    <citation type="journal article" date="2019" name="Int. J. Syst. Evol. Microbiol.">
        <title>The Global Catalogue of Microorganisms (GCM) 10K type strain sequencing project: providing services to taxonomists for standard genome sequencing and annotation.</title>
        <authorList>
            <consortium name="The Broad Institute Genomics Platform"/>
            <consortium name="The Broad Institute Genome Sequencing Center for Infectious Disease"/>
            <person name="Wu L."/>
            <person name="Ma J."/>
        </authorList>
    </citation>
    <scope>NUCLEOTIDE SEQUENCE [LARGE SCALE GENOMIC DNA]</scope>
    <source>
        <strain evidence="3">SHR3</strain>
    </source>
</reference>
<dbReference type="RefSeq" id="WP_096448790.1">
    <property type="nucleotide sequence ID" value="NZ_JBHSOG010000007.1"/>
</dbReference>
<name>A0ABW1ALE7_9RHOO</name>
<organism evidence="2 3">
    <name type="scientific">Thauera sinica</name>
    <dbReference type="NCBI Taxonomy" id="2665146"/>
    <lineage>
        <taxon>Bacteria</taxon>
        <taxon>Pseudomonadati</taxon>
        <taxon>Pseudomonadota</taxon>
        <taxon>Betaproteobacteria</taxon>
        <taxon>Rhodocyclales</taxon>
        <taxon>Zoogloeaceae</taxon>
        <taxon>Thauera</taxon>
    </lineage>
</organism>
<evidence type="ECO:0008006" key="4">
    <source>
        <dbReference type="Google" id="ProtNLM"/>
    </source>
</evidence>
<feature type="region of interest" description="Disordered" evidence="1">
    <location>
        <begin position="1"/>
        <end position="35"/>
    </location>
</feature>
<dbReference type="Proteomes" id="UP001595974">
    <property type="component" value="Unassembled WGS sequence"/>
</dbReference>
<gene>
    <name evidence="2" type="ORF">ACFPTN_01275</name>
</gene>
<sequence length="617" mass="68090">MNDDNQNASADHHRQATQNIGGSAGTTAITTPEEDPRRIRLTLPTGKVLPIIFLPGIMGSHLRMSRARQEKLKRDDNIAWRPDYMFETVGRVVHDPDVRQLNFDPDETEVEVYEWTSDGERFDPKQANDKRHDNVPDTLDDIPPLLMADPEPEGLHAAKNPATASAAQKARWRGWSEVMFGTYGTLLKQLEARLNNATHGSEQINAIWDFRYVDKAVDTWGRPAGAPPPPVTADDLKALASGWCPVHAMGYNWLQSNGKQAKKIAKRIRALIRRYKDLGFECPGVILVTHSMAGLLGRALMHKDYGNLTANEVLGIVHGVMPTHGAAATYKRMRAGFEGASGINPLSRLKESIIQQVLGETGKEVTAVLANAPGALELLPNDLYGYGWLQVRDRDGNTLLKLPREPFGEEYAAIQSARKHGRPLPGPLKPNKSLEGIYTQPAEAWWRLINPDWIDPAKKYEGDKERALEAVTKRLENAMKFHGAIQDTFHPCTYAHYGDDSRHAAYGNVVWEVVAGDVARAGDPLGWTLLEDDGEGRLKVRGEQGVVLTLRLQPPAEAGDQTVPAARSAAWVRGTVLVQTGYEHQSSYEDWDAIAATLHSIVKIAVAQAAQQPESSS</sequence>
<dbReference type="EMBL" id="JBHSOG010000007">
    <property type="protein sequence ID" value="MFC5767994.1"/>
    <property type="molecule type" value="Genomic_DNA"/>
</dbReference>
<proteinExistence type="predicted"/>